<dbReference type="RefSeq" id="WP_418160404.1">
    <property type="nucleotide sequence ID" value="NZ_JBBLZC010000015.1"/>
</dbReference>
<sequence>MSEAQIHSLPARLLAWCGIGNGLRRASGHCGPPAPPATLGRASLAPLKGWREIARGLEGPVVPPAAFRRISGLLRVLRPDAVERGRLALLLDLVGAGRPLEQLADMLPEIAEWRLLLARNLNEAEDLGLVMVASSRVRLSRAGRERLAALEAEGFSREAWLFIERCLRERPEAICSSCAAPNRIHWYWDEFDCRRCGRRNATATGSVVAPPRHRPEPHAG</sequence>
<reference evidence="1 2" key="1">
    <citation type="submission" date="2024-01" db="EMBL/GenBank/DDBJ databases">
        <title>Multi-omics insights into the function and evolution of sodium benzoate biodegradation pathways in Benzoatithermus flavus gen. nov., sp. nov. from hot spring.</title>
        <authorList>
            <person name="Hu C.-J."/>
            <person name="Li W.-J."/>
        </authorList>
    </citation>
    <scope>NUCLEOTIDE SEQUENCE [LARGE SCALE GENOMIC DNA]</scope>
    <source>
        <strain evidence="1 2">SYSU G07066</strain>
    </source>
</reference>
<proteinExistence type="predicted"/>
<protein>
    <submittedName>
        <fullName evidence="1">Uncharacterized protein</fullName>
    </submittedName>
</protein>
<evidence type="ECO:0000313" key="2">
    <source>
        <dbReference type="Proteomes" id="UP001375743"/>
    </source>
</evidence>
<keyword evidence="2" id="KW-1185">Reference proteome</keyword>
<evidence type="ECO:0000313" key="1">
    <source>
        <dbReference type="EMBL" id="MEK0084554.1"/>
    </source>
</evidence>
<organism evidence="1 2">
    <name type="scientific">Benzoatithermus flavus</name>
    <dbReference type="NCBI Taxonomy" id="3108223"/>
    <lineage>
        <taxon>Bacteria</taxon>
        <taxon>Pseudomonadati</taxon>
        <taxon>Pseudomonadota</taxon>
        <taxon>Alphaproteobacteria</taxon>
        <taxon>Geminicoccales</taxon>
        <taxon>Geminicoccaceae</taxon>
        <taxon>Benzoatithermus</taxon>
    </lineage>
</organism>
<dbReference type="Proteomes" id="UP001375743">
    <property type="component" value="Unassembled WGS sequence"/>
</dbReference>
<comment type="caution">
    <text evidence="1">The sequence shown here is derived from an EMBL/GenBank/DDBJ whole genome shotgun (WGS) entry which is preliminary data.</text>
</comment>
<gene>
    <name evidence="1" type="ORF">U1T56_15460</name>
</gene>
<dbReference type="EMBL" id="JBBLZC010000015">
    <property type="protein sequence ID" value="MEK0084554.1"/>
    <property type="molecule type" value="Genomic_DNA"/>
</dbReference>
<name>A0ABU8XVZ8_9PROT</name>
<accession>A0ABU8XVZ8</accession>